<dbReference type="InterPro" id="IPR005312">
    <property type="entry name" value="DUF1759"/>
</dbReference>
<dbReference type="WBParaSite" id="jg20955">
    <property type="protein sequence ID" value="jg20955"/>
    <property type="gene ID" value="jg20955"/>
</dbReference>
<protein>
    <submittedName>
        <fullName evidence="2">Uncharacterized protein</fullName>
    </submittedName>
</protein>
<dbReference type="Pfam" id="PF03564">
    <property type="entry name" value="DUF1759"/>
    <property type="match status" value="1"/>
</dbReference>
<evidence type="ECO:0000313" key="1">
    <source>
        <dbReference type="Proteomes" id="UP000887574"/>
    </source>
</evidence>
<keyword evidence="1" id="KW-1185">Reference proteome</keyword>
<proteinExistence type="predicted"/>
<reference evidence="2" key="1">
    <citation type="submission" date="2022-11" db="UniProtKB">
        <authorList>
            <consortium name="WormBaseParasite"/>
        </authorList>
    </citation>
    <scope>IDENTIFICATION</scope>
</reference>
<evidence type="ECO:0000313" key="2">
    <source>
        <dbReference type="WBParaSite" id="jg20955"/>
    </source>
</evidence>
<organism evidence="1 2">
    <name type="scientific">Ditylenchus dipsaci</name>
    <dbReference type="NCBI Taxonomy" id="166011"/>
    <lineage>
        <taxon>Eukaryota</taxon>
        <taxon>Metazoa</taxon>
        <taxon>Ecdysozoa</taxon>
        <taxon>Nematoda</taxon>
        <taxon>Chromadorea</taxon>
        <taxon>Rhabditida</taxon>
        <taxon>Tylenchina</taxon>
        <taxon>Tylenchomorpha</taxon>
        <taxon>Sphaerularioidea</taxon>
        <taxon>Anguinidae</taxon>
        <taxon>Anguininae</taxon>
        <taxon>Ditylenchus</taxon>
    </lineage>
</organism>
<accession>A0A915DM72</accession>
<dbReference type="Proteomes" id="UP000887574">
    <property type="component" value="Unplaced"/>
</dbReference>
<dbReference type="AlphaFoldDB" id="A0A915DM72"/>
<sequence>MTDQHTSVVRSDLSWMVHDDDLNSERLDLLNETNPLEILDLPKQMPTFTGSHFNYVSGEAKTLIAGLSLEAHNYKLAVDLLRQEYGDKKAIAYELQKQLMNLPSCNSFNQPKEFHLNLEKICRQLEAMGEPLETALQSRIQRSYMEYN</sequence>
<name>A0A915DM72_9BILA</name>